<dbReference type="Gene3D" id="2.60.40.10">
    <property type="entry name" value="Immunoglobulins"/>
    <property type="match status" value="1"/>
</dbReference>
<dbReference type="Proteomes" id="UP000595001">
    <property type="component" value="Chromosome"/>
</dbReference>
<organism evidence="5 6">
    <name type="scientific">Halosimplex litoreum</name>
    <dbReference type="NCBI Taxonomy" id="1198301"/>
    <lineage>
        <taxon>Archaea</taxon>
        <taxon>Methanobacteriati</taxon>
        <taxon>Methanobacteriota</taxon>
        <taxon>Stenosarchaea group</taxon>
        <taxon>Halobacteria</taxon>
        <taxon>Halobacteriales</taxon>
        <taxon>Haloarculaceae</taxon>
        <taxon>Halosimplex</taxon>
    </lineage>
</organism>
<dbReference type="Pfam" id="PF00041">
    <property type="entry name" value="fn3"/>
    <property type="match status" value="1"/>
</dbReference>
<dbReference type="EMBL" id="CP065856">
    <property type="protein sequence ID" value="QPV64819.1"/>
    <property type="molecule type" value="Genomic_DNA"/>
</dbReference>
<evidence type="ECO:0000256" key="1">
    <source>
        <dbReference type="ARBA" id="ARBA00022801"/>
    </source>
</evidence>
<dbReference type="InterPro" id="IPR010502">
    <property type="entry name" value="Carb-bd_dom_fam9"/>
</dbReference>
<dbReference type="CDD" id="cd00063">
    <property type="entry name" value="FN3"/>
    <property type="match status" value="1"/>
</dbReference>
<feature type="domain" description="Fibronectin type-III" evidence="4">
    <location>
        <begin position="367"/>
        <end position="456"/>
    </location>
</feature>
<proteinExistence type="predicted"/>
<dbReference type="InterPro" id="IPR013783">
    <property type="entry name" value="Ig-like_fold"/>
</dbReference>
<dbReference type="RefSeq" id="WP_198063579.1">
    <property type="nucleotide sequence ID" value="NZ_CP065856.1"/>
</dbReference>
<dbReference type="SMART" id="SM00060">
    <property type="entry name" value="FN3"/>
    <property type="match status" value="1"/>
</dbReference>
<dbReference type="GO" id="GO:0000272">
    <property type="term" value="P:polysaccharide catabolic process"/>
    <property type="evidence" value="ECO:0007669"/>
    <property type="project" value="InterPro"/>
</dbReference>
<dbReference type="OrthoDB" id="8638at2157"/>
<protein>
    <submittedName>
        <fullName evidence="5">Cellulase family glycosylhydrolase</fullName>
    </submittedName>
</protein>
<dbReference type="Gene3D" id="2.60.40.1190">
    <property type="match status" value="1"/>
</dbReference>
<dbReference type="AlphaFoldDB" id="A0A7U3WB24"/>
<accession>A0A7U3WB24</accession>
<dbReference type="GeneID" id="60588733"/>
<dbReference type="SUPFAM" id="SSF49344">
    <property type="entry name" value="CBD9-like"/>
    <property type="match status" value="1"/>
</dbReference>
<dbReference type="InterPro" id="IPR018087">
    <property type="entry name" value="Glyco_hydro_5_CS"/>
</dbReference>
<feature type="region of interest" description="Disordered" evidence="3">
    <location>
        <begin position="347"/>
        <end position="370"/>
    </location>
</feature>
<dbReference type="GO" id="GO:0030246">
    <property type="term" value="F:carbohydrate binding"/>
    <property type="evidence" value="ECO:0007669"/>
    <property type="project" value="InterPro"/>
</dbReference>
<keyword evidence="1 5" id="KW-0378">Hydrolase</keyword>
<evidence type="ECO:0000313" key="5">
    <source>
        <dbReference type="EMBL" id="QPV64819.1"/>
    </source>
</evidence>
<keyword evidence="6" id="KW-1185">Reference proteome</keyword>
<dbReference type="PANTHER" id="PTHR34142">
    <property type="entry name" value="ENDO-BETA-1,4-GLUCANASE A"/>
    <property type="match status" value="1"/>
</dbReference>
<dbReference type="PROSITE" id="PS00659">
    <property type="entry name" value="GLYCOSYL_HYDROL_F5"/>
    <property type="match status" value="1"/>
</dbReference>
<evidence type="ECO:0000313" key="6">
    <source>
        <dbReference type="Proteomes" id="UP000595001"/>
    </source>
</evidence>
<evidence type="ECO:0000259" key="4">
    <source>
        <dbReference type="PROSITE" id="PS50853"/>
    </source>
</evidence>
<dbReference type="PROSITE" id="PS50853">
    <property type="entry name" value="FN3"/>
    <property type="match status" value="1"/>
</dbReference>
<dbReference type="InterPro" id="IPR017853">
    <property type="entry name" value="GH"/>
</dbReference>
<dbReference type="Gene3D" id="3.20.20.80">
    <property type="entry name" value="Glycosidases"/>
    <property type="match status" value="1"/>
</dbReference>
<dbReference type="InterPro" id="IPR003961">
    <property type="entry name" value="FN3_dom"/>
</dbReference>
<evidence type="ECO:0000256" key="3">
    <source>
        <dbReference type="SAM" id="MobiDB-lite"/>
    </source>
</evidence>
<dbReference type="GO" id="GO:0004553">
    <property type="term" value="F:hydrolase activity, hydrolyzing O-glycosyl compounds"/>
    <property type="evidence" value="ECO:0007669"/>
    <property type="project" value="InterPro"/>
</dbReference>
<evidence type="ECO:0000256" key="2">
    <source>
        <dbReference type="ARBA" id="ARBA00023295"/>
    </source>
</evidence>
<reference evidence="5 6" key="1">
    <citation type="submission" date="2020-12" db="EMBL/GenBank/DDBJ databases">
        <title>Halosimplex halophilum sp. nov. and Halosimplex salinum sp. nov., two new members of the genus Halosimplex.</title>
        <authorList>
            <person name="Cui H.L."/>
        </authorList>
    </citation>
    <scope>NUCLEOTIDE SEQUENCE [LARGE SCALE GENOMIC DNA]</scope>
    <source>
        <strain evidence="5 6">YGH94</strain>
    </source>
</reference>
<sequence>MRRRRFLSGVGAGSLAGVAGCGGILGSGEESTAVGPPRLSVDGRWLTDPAGNRIVLRGVNVPGPVWGSERADARGKGYRETLELATDAGAGWHSRVLRVPATPQTLDSVGVERFAREYLDEIVALAAERGVYLLIDYHATERYDTDAIDDRLRRFWRTVAPRYAEESHVLYELFNEPTEPATGGIEAWRTWKEHAEPWVAFVRERAPETPVVVGSPRWSSLTAYAAEEPLADDAVVYSAHVYPSWEPETWEATFGDPALSVPVFVTEWGYVDDANVDSHFAATTSSWGRPFRAWLTSHDNVGWCARAFDSRWVPPMFDAEWTLRGGDRYMGELVKRWLAAERERHWPPAGADAPTATVVPTDRPPGPPESLGLSSIGETTATLVWVAPASPNGSDVVQYRIALDDEPRIVRGSRQSYELTGLSPGERYTVSATAVDGAGRESRPATVQFTTVTPAEATATIPAAGDAPTVDRSVEDAWADTPPHPIDARVWAETASDVTGEWRALWNGRALYVLVTVTDEAVLDHDAVELYLDLAHDGGEEYDGANDLQLVVEAGSGRVTPGANSATADPVDAAVTETGDGWRTEIAVPWEPYGVVPFAGDRLGMDVHVVDDAEGGVRRDAKVAWHDDSDAVWETPSAMATVALGD</sequence>
<dbReference type="KEGG" id="hlt:I7X12_09530"/>
<keyword evidence="2" id="KW-0326">Glycosidase</keyword>
<dbReference type="Pfam" id="PF06452">
    <property type="entry name" value="CBM9_1"/>
    <property type="match status" value="1"/>
</dbReference>
<dbReference type="SUPFAM" id="SSF51445">
    <property type="entry name" value="(Trans)glycosidases"/>
    <property type="match status" value="1"/>
</dbReference>
<dbReference type="Pfam" id="PF00150">
    <property type="entry name" value="Cellulase"/>
    <property type="match status" value="1"/>
</dbReference>
<dbReference type="InterPro" id="IPR036116">
    <property type="entry name" value="FN3_sf"/>
</dbReference>
<dbReference type="PROSITE" id="PS51257">
    <property type="entry name" value="PROKAR_LIPOPROTEIN"/>
    <property type="match status" value="1"/>
</dbReference>
<dbReference type="InterPro" id="IPR001547">
    <property type="entry name" value="Glyco_hydro_5"/>
</dbReference>
<gene>
    <name evidence="5" type="ORF">I7X12_09530</name>
</gene>
<name>A0A7U3WB24_9EURY</name>
<dbReference type="PANTHER" id="PTHR34142:SF1">
    <property type="entry name" value="GLYCOSIDE HYDROLASE FAMILY 5 DOMAIN-CONTAINING PROTEIN"/>
    <property type="match status" value="1"/>
</dbReference>
<dbReference type="SUPFAM" id="SSF49265">
    <property type="entry name" value="Fibronectin type III"/>
    <property type="match status" value="1"/>
</dbReference>